<dbReference type="InterPro" id="IPR009057">
    <property type="entry name" value="Homeodomain-like_sf"/>
</dbReference>
<feature type="domain" description="HTH tetR-type" evidence="3">
    <location>
        <begin position="8"/>
        <end position="68"/>
    </location>
</feature>
<gene>
    <name evidence="4" type="ORF">ABIQ69_03015</name>
</gene>
<dbReference type="EMBL" id="CP158374">
    <property type="protein sequence ID" value="XBX82910.1"/>
    <property type="molecule type" value="Genomic_DNA"/>
</dbReference>
<evidence type="ECO:0000259" key="3">
    <source>
        <dbReference type="PROSITE" id="PS50977"/>
    </source>
</evidence>
<dbReference type="AlphaFoldDB" id="A0AAU7W909"/>
<protein>
    <submittedName>
        <fullName evidence="4">TetR/AcrR family transcriptional regulator</fullName>
    </submittedName>
</protein>
<accession>A0AAU7W909</accession>
<evidence type="ECO:0000256" key="2">
    <source>
        <dbReference type="PROSITE-ProRule" id="PRU00335"/>
    </source>
</evidence>
<sequence length="200" mass="21936">MTLDARQLRTRAALGEALVRLLERKRLDDISVAELCREAGVHRTTFYGHFDSVAGFALAEFSQGIDRIAEVDVEPGAESPADIAQRYLASMREILLHVAEERAGYRALFGSATRGVFRSALDDRLRVRARIALEIWREQGVPGAPRSDAAIEQAAAFIAGGLVGALEAWALGEETDVADASERVYALMPSWWPREAPGEE</sequence>
<evidence type="ECO:0000313" key="4">
    <source>
        <dbReference type="EMBL" id="XBX82910.1"/>
    </source>
</evidence>
<proteinExistence type="predicted"/>
<reference evidence="4" key="1">
    <citation type="submission" date="2024-05" db="EMBL/GenBank/DDBJ databases">
        <authorList>
            <person name="Yu L."/>
        </authorList>
    </citation>
    <scope>NUCLEOTIDE SEQUENCE</scope>
    <source>
        <strain evidence="4">G08B096</strain>
    </source>
</reference>
<name>A0AAU7W909_9MICO</name>
<dbReference type="Gene3D" id="1.10.357.10">
    <property type="entry name" value="Tetracycline Repressor, domain 2"/>
    <property type="match status" value="1"/>
</dbReference>
<dbReference type="RefSeq" id="WP_350348926.1">
    <property type="nucleotide sequence ID" value="NZ_CP158374.1"/>
</dbReference>
<keyword evidence="1 2" id="KW-0238">DNA-binding</keyword>
<dbReference type="SUPFAM" id="SSF46689">
    <property type="entry name" value="Homeodomain-like"/>
    <property type="match status" value="1"/>
</dbReference>
<dbReference type="GO" id="GO:0003677">
    <property type="term" value="F:DNA binding"/>
    <property type="evidence" value="ECO:0007669"/>
    <property type="project" value="UniProtKB-UniRule"/>
</dbReference>
<feature type="DNA-binding region" description="H-T-H motif" evidence="2">
    <location>
        <begin position="31"/>
        <end position="50"/>
    </location>
</feature>
<evidence type="ECO:0000256" key="1">
    <source>
        <dbReference type="ARBA" id="ARBA00023125"/>
    </source>
</evidence>
<dbReference type="InterPro" id="IPR001647">
    <property type="entry name" value="HTH_TetR"/>
</dbReference>
<dbReference type="PROSITE" id="PS50977">
    <property type="entry name" value="HTH_TETR_2"/>
    <property type="match status" value="1"/>
</dbReference>
<organism evidence="4">
    <name type="scientific">Agromyces sp. G08B096</name>
    <dbReference type="NCBI Taxonomy" id="3156399"/>
    <lineage>
        <taxon>Bacteria</taxon>
        <taxon>Bacillati</taxon>
        <taxon>Actinomycetota</taxon>
        <taxon>Actinomycetes</taxon>
        <taxon>Micrococcales</taxon>
        <taxon>Microbacteriaceae</taxon>
        <taxon>Agromyces</taxon>
    </lineage>
</organism>